<dbReference type="AlphaFoldDB" id="M7P066"/>
<gene>
    <name evidence="2" type="ORF">ADICEAN_00880</name>
</gene>
<reference evidence="2 3" key="1">
    <citation type="journal article" date="2013" name="Genome Announc.">
        <title>Draft Genome Sequence of Cesiribacter andamanensis Strain AMV16T, Isolated from a Soil Sample from a Mud Volcano in the Andaman Islands, India.</title>
        <authorList>
            <person name="Shivaji S."/>
            <person name="Ara S."/>
            <person name="Begum Z."/>
            <person name="Srinivas T.N."/>
            <person name="Singh A."/>
            <person name="Kumar Pinnaka A."/>
        </authorList>
    </citation>
    <scope>NUCLEOTIDE SEQUENCE [LARGE SCALE GENOMIC DNA]</scope>
    <source>
        <strain evidence="2 3">AMV16</strain>
    </source>
</reference>
<feature type="region of interest" description="Disordered" evidence="1">
    <location>
        <begin position="1"/>
        <end position="28"/>
    </location>
</feature>
<evidence type="ECO:0000256" key="1">
    <source>
        <dbReference type="SAM" id="MobiDB-lite"/>
    </source>
</evidence>
<evidence type="ECO:0000313" key="3">
    <source>
        <dbReference type="Proteomes" id="UP000011910"/>
    </source>
</evidence>
<dbReference type="EMBL" id="AODQ01000013">
    <property type="protein sequence ID" value="EMR04009.1"/>
    <property type="molecule type" value="Genomic_DNA"/>
</dbReference>
<proteinExistence type="predicted"/>
<keyword evidence="3" id="KW-1185">Reference proteome</keyword>
<dbReference type="eggNOG" id="ENOG5032MGE">
    <property type="taxonomic scope" value="Bacteria"/>
</dbReference>
<comment type="caution">
    <text evidence="2">The sequence shown here is derived from an EMBL/GenBank/DDBJ whole genome shotgun (WGS) entry which is preliminary data.</text>
</comment>
<accession>M7P066</accession>
<name>M7P066_9BACT</name>
<evidence type="ECO:0000313" key="2">
    <source>
        <dbReference type="EMBL" id="EMR04009.1"/>
    </source>
</evidence>
<organism evidence="2 3">
    <name type="scientific">Cesiribacter andamanensis AMV16</name>
    <dbReference type="NCBI Taxonomy" id="1279009"/>
    <lineage>
        <taxon>Bacteria</taxon>
        <taxon>Pseudomonadati</taxon>
        <taxon>Bacteroidota</taxon>
        <taxon>Cytophagia</taxon>
        <taxon>Cytophagales</taxon>
        <taxon>Cesiribacteraceae</taxon>
        <taxon>Cesiribacter</taxon>
    </lineage>
</organism>
<dbReference type="Proteomes" id="UP000011910">
    <property type="component" value="Unassembled WGS sequence"/>
</dbReference>
<sequence>MAGSGIAAPGDGRSPIPPSKGGWAQERRKVSEQALPTVIIGSSRVQFGIDLDTWEEVSGQRPIQLAMGGRSALPVLDDLARDEHFRGRLLIGVTPDLFFVRNTDRSVLEAGDVVAYSKEQSPSQRLSHWLGAALDSRLVSLEEDGLSMQSFMDRLVLPNRQGVPEFPVWPYQFSRGTADRQEKMLQAFLNSPAYQQQMIGVWAEFSAWEVQPMISGDTLQQLLESVRLACDRIEKRGGEVLFVRMPSTGSYLQREKEKYPREHSWDLLLAHTGRRGYYFADYPSLAGFDCPEESHLSPEDAKTFTRNLLEIMRSDRRPPLIIASHPPTP</sequence>
<dbReference type="STRING" id="1279009.ADICEAN_00880"/>
<protein>
    <submittedName>
        <fullName evidence="2">Uncharacterized protein</fullName>
    </submittedName>
</protein>